<feature type="domain" description="Peptidase M24" evidence="6">
    <location>
        <begin position="131"/>
        <end position="352"/>
    </location>
</feature>
<keyword evidence="1" id="KW-0645">Protease</keyword>
<dbReference type="PANTHER" id="PTHR46112">
    <property type="entry name" value="AMINOPEPTIDASE"/>
    <property type="match status" value="1"/>
</dbReference>
<comment type="similarity">
    <text evidence="5">Belongs to the peptidase M24B family.</text>
</comment>
<name>A0A2U1AT29_9BACT</name>
<keyword evidence="3" id="KW-0378">Hydrolase</keyword>
<evidence type="ECO:0000313" key="8">
    <source>
        <dbReference type="Proteomes" id="UP000245959"/>
    </source>
</evidence>
<keyword evidence="4" id="KW-0482">Metalloprotease</keyword>
<keyword evidence="8" id="KW-1185">Reference proteome</keyword>
<keyword evidence="7" id="KW-0031">Aminopeptidase</keyword>
<proteinExistence type="inferred from homology"/>
<dbReference type="Pfam" id="PF00557">
    <property type="entry name" value="Peptidase_M24"/>
    <property type="match status" value="1"/>
</dbReference>
<evidence type="ECO:0000259" key="6">
    <source>
        <dbReference type="Pfam" id="PF00557"/>
    </source>
</evidence>
<dbReference type="AlphaFoldDB" id="A0A2U1AT29"/>
<accession>A0A2U1AT29</accession>
<comment type="caution">
    <text evidence="7">The sequence shown here is derived from an EMBL/GenBank/DDBJ whole genome shotgun (WGS) entry which is preliminary data.</text>
</comment>
<protein>
    <submittedName>
        <fullName evidence="7">Xaa-Pro aminopeptidase</fullName>
    </submittedName>
</protein>
<evidence type="ECO:0000256" key="1">
    <source>
        <dbReference type="ARBA" id="ARBA00022670"/>
    </source>
</evidence>
<evidence type="ECO:0000256" key="2">
    <source>
        <dbReference type="ARBA" id="ARBA00022723"/>
    </source>
</evidence>
<evidence type="ECO:0000256" key="4">
    <source>
        <dbReference type="ARBA" id="ARBA00023049"/>
    </source>
</evidence>
<dbReference type="Proteomes" id="UP000245959">
    <property type="component" value="Unassembled WGS sequence"/>
</dbReference>
<dbReference type="RefSeq" id="WP_116884669.1">
    <property type="nucleotide sequence ID" value="NZ_QEKH01000020.1"/>
</dbReference>
<dbReference type="GO" id="GO:0006508">
    <property type="term" value="P:proteolysis"/>
    <property type="evidence" value="ECO:0007669"/>
    <property type="project" value="UniProtKB-KW"/>
</dbReference>
<organism evidence="7 8">
    <name type="scientific">Victivallis vadensis</name>
    <dbReference type="NCBI Taxonomy" id="172901"/>
    <lineage>
        <taxon>Bacteria</taxon>
        <taxon>Pseudomonadati</taxon>
        <taxon>Lentisphaerota</taxon>
        <taxon>Lentisphaeria</taxon>
        <taxon>Victivallales</taxon>
        <taxon>Victivallaceae</taxon>
        <taxon>Victivallis</taxon>
    </lineage>
</organism>
<dbReference type="GO" id="GO:0046872">
    <property type="term" value="F:metal ion binding"/>
    <property type="evidence" value="ECO:0007669"/>
    <property type="project" value="UniProtKB-KW"/>
</dbReference>
<keyword evidence="2 5" id="KW-0479">Metal-binding</keyword>
<evidence type="ECO:0000256" key="3">
    <source>
        <dbReference type="ARBA" id="ARBA00022801"/>
    </source>
</evidence>
<gene>
    <name evidence="7" type="ORF">C8D82_12062</name>
</gene>
<dbReference type="PANTHER" id="PTHR46112:SF2">
    <property type="entry name" value="XAA-PRO AMINOPEPTIDASE P-RELATED"/>
    <property type="match status" value="1"/>
</dbReference>
<dbReference type="InterPro" id="IPR001131">
    <property type="entry name" value="Peptidase_M24B_aminopep-P_CS"/>
</dbReference>
<evidence type="ECO:0000256" key="5">
    <source>
        <dbReference type="RuleBase" id="RU000590"/>
    </source>
</evidence>
<dbReference type="Gene3D" id="3.90.230.10">
    <property type="entry name" value="Creatinase/methionine aminopeptidase superfamily"/>
    <property type="match status" value="1"/>
</dbReference>
<dbReference type="InterPro" id="IPR000994">
    <property type="entry name" value="Pept_M24"/>
</dbReference>
<dbReference type="InterPro" id="IPR050659">
    <property type="entry name" value="Peptidase_M24B"/>
</dbReference>
<dbReference type="EMBL" id="QEKH01000020">
    <property type="protein sequence ID" value="PVY39585.1"/>
    <property type="molecule type" value="Genomic_DNA"/>
</dbReference>
<dbReference type="InterPro" id="IPR036005">
    <property type="entry name" value="Creatinase/aminopeptidase-like"/>
</dbReference>
<evidence type="ECO:0000313" key="7">
    <source>
        <dbReference type="EMBL" id="PVY39585.1"/>
    </source>
</evidence>
<dbReference type="GO" id="GO:0004177">
    <property type="term" value="F:aminopeptidase activity"/>
    <property type="evidence" value="ECO:0007669"/>
    <property type="project" value="UniProtKB-KW"/>
</dbReference>
<dbReference type="GeneID" id="78295962"/>
<reference evidence="7 8" key="1">
    <citation type="submission" date="2018-04" db="EMBL/GenBank/DDBJ databases">
        <title>Genomic Encyclopedia of Type Strains, Phase IV (KMG-IV): sequencing the most valuable type-strain genomes for metagenomic binning, comparative biology and taxonomic classification.</title>
        <authorList>
            <person name="Goeker M."/>
        </authorList>
    </citation>
    <scope>NUCLEOTIDE SEQUENCE [LARGE SCALE GENOMIC DNA]</scope>
    <source>
        <strain evidence="7 8">DSM 14823</strain>
    </source>
</reference>
<sequence>MSKIARLIIASGESSPDMRYAAGFSTPDEFIWFEANGDAGVICSPLEFSRAVKQARPGVTVHTEAEFGGPDRIDMLKNLAARLRVQGFLVPPEFPLLWADRLREAGLAVRAADGTYFPEREFKSAQEVEKVVESQRAAEAGVRRAFDVLRESRITSEGLIEWRGGILTSEMLRSEIDIAMVRLGMEPTGTICAGGAQGAQPHNTGSGPLPANWPIVMDIFPRSAATGYWGDLTRTVVKGKASDLVKKAFDAVLAARELGKSLVKVGADPAEIHNAAARSMERAGFHTGRSGEADFGFFHGLGHGVGLDIHEAPRLSPRNRVPLRGGEIVTVEPGLYYPEWGGIRLEDLMFVEPGGAGRCLTEVETFLEID</sequence>
<dbReference type="SUPFAM" id="SSF55920">
    <property type="entry name" value="Creatinase/aminopeptidase"/>
    <property type="match status" value="1"/>
</dbReference>
<dbReference type="GO" id="GO:0008237">
    <property type="term" value="F:metallopeptidase activity"/>
    <property type="evidence" value="ECO:0007669"/>
    <property type="project" value="UniProtKB-KW"/>
</dbReference>
<dbReference type="PROSITE" id="PS00491">
    <property type="entry name" value="PROLINE_PEPTIDASE"/>
    <property type="match status" value="1"/>
</dbReference>